<dbReference type="SMART" id="SM00473">
    <property type="entry name" value="PAN_AP"/>
    <property type="match status" value="2"/>
</dbReference>
<organism evidence="3">
    <name type="scientific">Petromyces alliaceus</name>
    <name type="common">Aspergillus alliaceus</name>
    <dbReference type="NCBI Taxonomy" id="209559"/>
    <lineage>
        <taxon>Eukaryota</taxon>
        <taxon>Fungi</taxon>
        <taxon>Dikarya</taxon>
        <taxon>Ascomycota</taxon>
        <taxon>Pezizomycotina</taxon>
        <taxon>Eurotiomycetes</taxon>
        <taxon>Eurotiomycetidae</taxon>
        <taxon>Eurotiales</taxon>
        <taxon>Aspergillaceae</taxon>
        <taxon>Aspergillus</taxon>
        <taxon>Aspergillus subgen. Circumdati</taxon>
    </lineage>
</organism>
<feature type="domain" description="Apple" evidence="2">
    <location>
        <begin position="46"/>
        <end position="133"/>
    </location>
</feature>
<name>A0A5N7BQA3_PETAA</name>
<dbReference type="Gene3D" id="3.50.4.10">
    <property type="entry name" value="Hepatocyte Growth Factor"/>
    <property type="match status" value="2"/>
</dbReference>
<dbReference type="PROSITE" id="PS50948">
    <property type="entry name" value="PAN"/>
    <property type="match status" value="2"/>
</dbReference>
<reference evidence="3" key="1">
    <citation type="submission" date="2019-04" db="EMBL/GenBank/DDBJ databases">
        <title>Friends and foes A comparative genomics studyof 23 Aspergillus species from section Flavi.</title>
        <authorList>
            <consortium name="DOE Joint Genome Institute"/>
            <person name="Kjaerbolling I."/>
            <person name="Vesth T."/>
            <person name="Frisvad J.C."/>
            <person name="Nybo J.L."/>
            <person name="Theobald S."/>
            <person name="Kildgaard S."/>
            <person name="Isbrandt T."/>
            <person name="Kuo A."/>
            <person name="Sato A."/>
            <person name="Lyhne E.K."/>
            <person name="Kogle M.E."/>
            <person name="Wiebenga A."/>
            <person name="Kun R.S."/>
            <person name="Lubbers R.J."/>
            <person name="Makela M.R."/>
            <person name="Barry K."/>
            <person name="Chovatia M."/>
            <person name="Clum A."/>
            <person name="Daum C."/>
            <person name="Haridas S."/>
            <person name="He G."/>
            <person name="LaButti K."/>
            <person name="Lipzen A."/>
            <person name="Mondo S."/>
            <person name="Riley R."/>
            <person name="Salamov A."/>
            <person name="Simmons B.A."/>
            <person name="Magnuson J.K."/>
            <person name="Henrissat B."/>
            <person name="Mortensen U.H."/>
            <person name="Larsen T.O."/>
            <person name="Devries R.P."/>
            <person name="Grigoriev I.V."/>
            <person name="Machida M."/>
            <person name="Baker S.E."/>
            <person name="Andersen M.R."/>
        </authorList>
    </citation>
    <scope>NUCLEOTIDE SEQUENCE [LARGE SCALE GENOMIC DNA]</scope>
    <source>
        <strain evidence="3">IBT 14317</strain>
    </source>
</reference>
<feature type="domain" description="Apple" evidence="2">
    <location>
        <begin position="308"/>
        <end position="399"/>
    </location>
</feature>
<evidence type="ECO:0000259" key="2">
    <source>
        <dbReference type="PROSITE" id="PS50948"/>
    </source>
</evidence>
<evidence type="ECO:0000256" key="1">
    <source>
        <dbReference type="SAM" id="SignalP"/>
    </source>
</evidence>
<evidence type="ECO:0000313" key="3">
    <source>
        <dbReference type="EMBL" id="KAE8384025.1"/>
    </source>
</evidence>
<proteinExistence type="predicted"/>
<dbReference type="AlphaFoldDB" id="A0A5N7BQA3"/>
<dbReference type="OrthoDB" id="4831104at2759"/>
<feature type="chain" id="PRO_5024811757" description="Apple domain-containing protein" evidence="1">
    <location>
        <begin position="27"/>
        <end position="399"/>
    </location>
</feature>
<feature type="signal peptide" evidence="1">
    <location>
        <begin position="1"/>
        <end position="26"/>
    </location>
</feature>
<dbReference type="InterPro" id="IPR003609">
    <property type="entry name" value="Pan_app"/>
</dbReference>
<protein>
    <recommendedName>
        <fullName evidence="2">Apple domain-containing protein</fullName>
    </recommendedName>
</protein>
<dbReference type="Proteomes" id="UP000326877">
    <property type="component" value="Unassembled WGS sequence"/>
</dbReference>
<sequence length="399" mass="43124">MLLSLLSVMRVKSIVLLLVIANTAASDPLCLSPLTAPGSQAYKTCCSSRTDGKEFVDGIEFEYKCGMMVTSTSGRGVCADSAWQCAKRCAADPSCTAASWSVSIEKCYLSTTRSPNVRSAPSGVEVLFLNKTGNKIENPCPDGCQPKTETPCPEKPCPEKPCPEKPCPEKPCPEKPCPEKPCPEKPCPEKPCPETPCPETPCPETPCPETPCPPCPEIPCPPCPPCPPPNCRVCEEALSKCVQEKSILERDLGVCRKQVTDWQTGYYQLESQLRTCQSTAGQLQGQITALSNELNTCRSTPPNVHSGCPSSHNQRITVGSSTFTTLCNTVIRTRSVKPIKNVLDYKTCLHYCANDPQCLSVSYNEGSFAGYNSLTCYLVVQHESPLTQPADGTISALRA</sequence>
<accession>A0A5N7BQA3</accession>
<gene>
    <name evidence="3" type="ORF">BDV23DRAFT_49639</name>
</gene>
<dbReference type="Pfam" id="PF00024">
    <property type="entry name" value="PAN_1"/>
    <property type="match status" value="2"/>
</dbReference>
<keyword evidence="1" id="KW-0732">Signal</keyword>
<dbReference type="EMBL" id="ML735414">
    <property type="protein sequence ID" value="KAE8384025.1"/>
    <property type="molecule type" value="Genomic_DNA"/>
</dbReference>